<evidence type="ECO:0000313" key="4">
    <source>
        <dbReference type="EMBL" id="GJN94209.1"/>
    </source>
</evidence>
<dbReference type="EMBL" id="BQKY01000016">
    <property type="protein sequence ID" value="GJN94209.1"/>
    <property type="molecule type" value="Genomic_DNA"/>
</dbReference>
<dbReference type="Pfam" id="PF01073">
    <property type="entry name" value="3Beta_HSD"/>
    <property type="match status" value="1"/>
</dbReference>
<keyword evidence="1" id="KW-0560">Oxidoreductase</keyword>
<accession>A0AAV5GUJ4</accession>
<evidence type="ECO:0000256" key="2">
    <source>
        <dbReference type="ARBA" id="ARBA00023445"/>
    </source>
</evidence>
<dbReference type="SUPFAM" id="SSF51735">
    <property type="entry name" value="NAD(P)-binding Rossmann-fold domains"/>
    <property type="match status" value="1"/>
</dbReference>
<keyword evidence="5" id="KW-1185">Reference proteome</keyword>
<comment type="similarity">
    <text evidence="2">Belongs to the NAD(P)-dependent epimerase/dehydratase family. Dihydroflavonol-4-reductase subfamily.</text>
</comment>
<reference evidence="4 5" key="1">
    <citation type="submission" date="2021-12" db="EMBL/GenBank/DDBJ databases">
        <title>High titer production of polyol ester of fatty acids by Rhodotorula paludigena BS15 towards product separation-free biomass refinery.</title>
        <authorList>
            <person name="Mano J."/>
            <person name="Ono H."/>
            <person name="Tanaka T."/>
            <person name="Naito K."/>
            <person name="Sushida H."/>
            <person name="Ike M."/>
            <person name="Tokuyasu K."/>
            <person name="Kitaoka M."/>
        </authorList>
    </citation>
    <scope>NUCLEOTIDE SEQUENCE [LARGE SCALE GENOMIC DNA]</scope>
    <source>
        <strain evidence="4 5">BS15</strain>
    </source>
</reference>
<proteinExistence type="inferred from homology"/>
<evidence type="ECO:0000259" key="3">
    <source>
        <dbReference type="Pfam" id="PF01073"/>
    </source>
</evidence>
<dbReference type="InterPro" id="IPR002225">
    <property type="entry name" value="3Beta_OHSteriod_DH/Estase"/>
</dbReference>
<organism evidence="4 5">
    <name type="scientific">Rhodotorula paludigena</name>
    <dbReference type="NCBI Taxonomy" id="86838"/>
    <lineage>
        <taxon>Eukaryota</taxon>
        <taxon>Fungi</taxon>
        <taxon>Dikarya</taxon>
        <taxon>Basidiomycota</taxon>
        <taxon>Pucciniomycotina</taxon>
        <taxon>Microbotryomycetes</taxon>
        <taxon>Sporidiobolales</taxon>
        <taxon>Sporidiobolaceae</taxon>
        <taxon>Rhodotorula</taxon>
    </lineage>
</organism>
<sequence>MSASQLVLVSGASGFVGTAVTLAYLEAGYRVRGTVRSQDKADAWAKKHANAFKDGQLEWAIVKDIAAPGAFDEAIKGVDIVAHTASPFHFDVKDNEKDMLIPALEGTRQCLRAAQKEPSVKRVVLTTSFAAVMDFDRLGPDTTFSHKDWNPATYETAKKSDNPSYVYCASKKIAEEEAWRIAKEPETKWSLSTVAPPMVFGPPLQVINSLDSINTSSGAVWAVVDSKEVPPASFPVGTDSRDIAKLHVLASTTDEGKDQRFLAIAFHYDNNQVAEIARSFPELKDRVPGPSDGAAAQPHFKTDSSLVEKTFAGWKWTSFEQSTKDTLAEILKVEKQLK</sequence>
<gene>
    <name evidence="4" type="ORF">Rhopal_007283-T1</name>
</gene>
<evidence type="ECO:0000313" key="5">
    <source>
        <dbReference type="Proteomes" id="UP001342314"/>
    </source>
</evidence>
<dbReference type="PANTHER" id="PTHR10366">
    <property type="entry name" value="NAD DEPENDENT EPIMERASE/DEHYDRATASE"/>
    <property type="match status" value="1"/>
</dbReference>
<comment type="caution">
    <text evidence="4">The sequence shown here is derived from an EMBL/GenBank/DDBJ whole genome shotgun (WGS) entry which is preliminary data.</text>
</comment>
<dbReference type="GO" id="GO:0016616">
    <property type="term" value="F:oxidoreductase activity, acting on the CH-OH group of donors, NAD or NADP as acceptor"/>
    <property type="evidence" value="ECO:0007669"/>
    <property type="project" value="InterPro"/>
</dbReference>
<dbReference type="PANTHER" id="PTHR10366:SF564">
    <property type="entry name" value="STEROL-4-ALPHA-CARBOXYLATE 3-DEHYDROGENASE, DECARBOXYLATING"/>
    <property type="match status" value="1"/>
</dbReference>
<dbReference type="Proteomes" id="UP001342314">
    <property type="component" value="Unassembled WGS sequence"/>
</dbReference>
<dbReference type="GO" id="GO:0006694">
    <property type="term" value="P:steroid biosynthetic process"/>
    <property type="evidence" value="ECO:0007669"/>
    <property type="project" value="InterPro"/>
</dbReference>
<dbReference type="AlphaFoldDB" id="A0AAV5GUJ4"/>
<name>A0AAV5GUJ4_9BASI</name>
<evidence type="ECO:0000256" key="1">
    <source>
        <dbReference type="ARBA" id="ARBA00023002"/>
    </source>
</evidence>
<dbReference type="CDD" id="cd05227">
    <property type="entry name" value="AR_SDR_e"/>
    <property type="match status" value="1"/>
</dbReference>
<feature type="domain" description="3-beta hydroxysteroid dehydrogenase/isomerase" evidence="3">
    <location>
        <begin position="8"/>
        <end position="252"/>
    </location>
</feature>
<dbReference type="InterPro" id="IPR050425">
    <property type="entry name" value="NAD(P)_dehydrat-like"/>
</dbReference>
<dbReference type="Gene3D" id="3.40.50.720">
    <property type="entry name" value="NAD(P)-binding Rossmann-like Domain"/>
    <property type="match status" value="1"/>
</dbReference>
<protein>
    <recommendedName>
        <fullName evidence="3">3-beta hydroxysteroid dehydrogenase/isomerase domain-containing protein</fullName>
    </recommendedName>
</protein>
<dbReference type="InterPro" id="IPR036291">
    <property type="entry name" value="NAD(P)-bd_dom_sf"/>
</dbReference>